<comment type="caution">
    <text evidence="1">The sequence shown here is derived from an EMBL/GenBank/DDBJ whole genome shotgun (WGS) entry which is preliminary data.</text>
</comment>
<reference evidence="1 2" key="1">
    <citation type="journal article" date="2019" name="Nat. Plants">
        <title>Genome sequencing of Musa balbisiana reveals subgenome evolution and function divergence in polyploid bananas.</title>
        <authorList>
            <person name="Yao X."/>
        </authorList>
    </citation>
    <scope>NUCLEOTIDE SEQUENCE [LARGE SCALE GENOMIC DNA]</scope>
    <source>
        <strain evidence="2">cv. DH-PKW</strain>
        <tissue evidence="1">Leaves</tissue>
    </source>
</reference>
<dbReference type="Proteomes" id="UP000317650">
    <property type="component" value="Chromosome 4"/>
</dbReference>
<protein>
    <submittedName>
        <fullName evidence="1">Uncharacterized protein</fullName>
    </submittedName>
</protein>
<accession>A0A4V4H9T7</accession>
<dbReference type="EMBL" id="PYDT01000001">
    <property type="protein sequence ID" value="THU72875.1"/>
    <property type="molecule type" value="Genomic_DNA"/>
</dbReference>
<organism evidence="1 2">
    <name type="scientific">Musa balbisiana</name>
    <name type="common">Banana</name>
    <dbReference type="NCBI Taxonomy" id="52838"/>
    <lineage>
        <taxon>Eukaryota</taxon>
        <taxon>Viridiplantae</taxon>
        <taxon>Streptophyta</taxon>
        <taxon>Embryophyta</taxon>
        <taxon>Tracheophyta</taxon>
        <taxon>Spermatophyta</taxon>
        <taxon>Magnoliopsida</taxon>
        <taxon>Liliopsida</taxon>
        <taxon>Zingiberales</taxon>
        <taxon>Musaceae</taxon>
        <taxon>Musa</taxon>
    </lineage>
</organism>
<proteinExistence type="predicted"/>
<gene>
    <name evidence="1" type="ORF">C4D60_Mb04t16840</name>
</gene>
<sequence>MGGCNAHLSWETQLLGGATADPVMTRQRGLTCEALHEGHRWKEVGELSYEGYGWWWDDEVMTRQRGLTCEALHEGHRWKEVGELSYEGYGWWWDDEG</sequence>
<evidence type="ECO:0000313" key="2">
    <source>
        <dbReference type="Proteomes" id="UP000317650"/>
    </source>
</evidence>
<dbReference type="AlphaFoldDB" id="A0A4V4H9T7"/>
<name>A0A4V4H9T7_MUSBA</name>
<evidence type="ECO:0000313" key="1">
    <source>
        <dbReference type="EMBL" id="THU72875.1"/>
    </source>
</evidence>
<keyword evidence="2" id="KW-1185">Reference proteome</keyword>